<feature type="transmembrane region" description="Helical" evidence="1">
    <location>
        <begin position="54"/>
        <end position="76"/>
    </location>
</feature>
<keyword evidence="1" id="KW-0472">Membrane</keyword>
<organism evidence="2 3">
    <name type="scientific">Neisseria bacilliformis ATCC BAA-1200</name>
    <dbReference type="NCBI Taxonomy" id="888742"/>
    <lineage>
        <taxon>Bacteria</taxon>
        <taxon>Pseudomonadati</taxon>
        <taxon>Pseudomonadota</taxon>
        <taxon>Betaproteobacteria</taxon>
        <taxon>Neisseriales</taxon>
        <taxon>Neisseriaceae</taxon>
        <taxon>Neisseria</taxon>
    </lineage>
</organism>
<dbReference type="EMBL" id="AFAY01000036">
    <property type="protein sequence ID" value="EGF10469.1"/>
    <property type="molecule type" value="Genomic_DNA"/>
</dbReference>
<gene>
    <name evidence="2" type="ORF">HMPREF9123_1825</name>
</gene>
<keyword evidence="1" id="KW-0812">Transmembrane</keyword>
<dbReference type="AlphaFoldDB" id="F2BDL9"/>
<feature type="transmembrane region" description="Helical" evidence="1">
    <location>
        <begin position="25"/>
        <end position="47"/>
    </location>
</feature>
<keyword evidence="3" id="KW-1185">Reference proteome</keyword>
<dbReference type="HOGENOM" id="CLU_2480121_0_0_4"/>
<evidence type="ECO:0000256" key="1">
    <source>
        <dbReference type="SAM" id="Phobius"/>
    </source>
</evidence>
<evidence type="ECO:0000313" key="2">
    <source>
        <dbReference type="EMBL" id="EGF10469.1"/>
    </source>
</evidence>
<sequence length="87" mass="9809">MAAAAFFQYPCLISQPEENAVNHRAFTIMVILVTFAASLVFGGLFVFDYIDGGRFFLCMIATVPALLVFRSVYAYFFCKNSDNEEQE</sequence>
<reference evidence="2 3" key="1">
    <citation type="submission" date="2011-02" db="EMBL/GenBank/DDBJ databases">
        <authorList>
            <person name="Muzny D."/>
            <person name="Qin X."/>
            <person name="Deng J."/>
            <person name="Jiang H."/>
            <person name="Liu Y."/>
            <person name="Qu J."/>
            <person name="Song X.-Z."/>
            <person name="Zhang L."/>
            <person name="Thornton R."/>
            <person name="Coyle M."/>
            <person name="Francisco L."/>
            <person name="Jackson L."/>
            <person name="Javaid M."/>
            <person name="Korchina V."/>
            <person name="Kovar C."/>
            <person name="Mata R."/>
            <person name="Mathew T."/>
            <person name="Ngo R."/>
            <person name="Nguyen L."/>
            <person name="Nguyen N."/>
            <person name="Okwuonu G."/>
            <person name="Ongeri F."/>
            <person name="Pham C."/>
            <person name="Simmons D."/>
            <person name="Wilczek-Boney K."/>
            <person name="Hale W."/>
            <person name="Jakkamsetti A."/>
            <person name="Pham P."/>
            <person name="Ruth R."/>
            <person name="San Lucas F."/>
            <person name="Warren J."/>
            <person name="Zhang J."/>
            <person name="Zhao Z."/>
            <person name="Zhou C."/>
            <person name="Zhu D."/>
            <person name="Lee S."/>
            <person name="Bess C."/>
            <person name="Blankenburg K."/>
            <person name="Forbes L."/>
            <person name="Fu Q."/>
            <person name="Gubbala S."/>
            <person name="Hirani K."/>
            <person name="Jayaseelan J.C."/>
            <person name="Lara F."/>
            <person name="Munidasa M."/>
            <person name="Palculict T."/>
            <person name="Patil S."/>
            <person name="Pu L.-L."/>
            <person name="Saada N."/>
            <person name="Tang L."/>
            <person name="Weissenberger G."/>
            <person name="Zhu Y."/>
            <person name="Hemphill L."/>
            <person name="Shang Y."/>
            <person name="Youmans B."/>
            <person name="Ayvaz T."/>
            <person name="Ross M."/>
            <person name="Santibanez J."/>
            <person name="Aqrawi P."/>
            <person name="Gross S."/>
            <person name="Joshi V."/>
            <person name="Fowler G."/>
            <person name="Nazareth L."/>
            <person name="Reid J."/>
            <person name="Worley K."/>
            <person name="Petrosino J."/>
            <person name="Highlander S."/>
            <person name="Gibbs R."/>
        </authorList>
    </citation>
    <scope>NUCLEOTIDE SEQUENCE [LARGE SCALE GENOMIC DNA]</scope>
    <source>
        <strain evidence="2 3">ATCC BAA-1200</strain>
    </source>
</reference>
<evidence type="ECO:0000313" key="3">
    <source>
        <dbReference type="Proteomes" id="UP000004105"/>
    </source>
</evidence>
<name>F2BDL9_9NEIS</name>
<dbReference type="Proteomes" id="UP000004105">
    <property type="component" value="Unassembled WGS sequence"/>
</dbReference>
<accession>F2BDL9</accession>
<keyword evidence="1" id="KW-1133">Transmembrane helix</keyword>
<dbReference type="STRING" id="267212.GCA_001063965_01111"/>
<comment type="caution">
    <text evidence="2">The sequence shown here is derived from an EMBL/GenBank/DDBJ whole genome shotgun (WGS) entry which is preliminary data.</text>
</comment>
<proteinExistence type="predicted"/>
<protein>
    <submittedName>
        <fullName evidence="2">Uncharacterized protein</fullName>
    </submittedName>
</protein>